<dbReference type="InterPro" id="IPR020904">
    <property type="entry name" value="Sc_DH/Rdtase_CS"/>
</dbReference>
<dbReference type="PROSITE" id="PS00061">
    <property type="entry name" value="ADH_SHORT"/>
    <property type="match status" value="1"/>
</dbReference>
<sequence length="266" mass="27996">MTDWLADDVAVVTGGASGNGRAISTTLAEHGADVVVADIQKEPREGGDPTHELVESEYGQRGEFVECDVTNMDQLENVFDAAEALGGVSILVNNAGITEDTQFLDETEDDFDRIMDINVKGPFFAAQFAAERMVDADREGSIVNIASISGIVGRGNGVVYSASKGALRLMTYALAASLGPYGIRVNDVSPGVVETSMTHDDLGMFETDAAEQYAGRTPLGRVGRPKDIGNAVLYLASPLADFVNGESLVVDGGATNSHGIESSEDE</sequence>
<dbReference type="Pfam" id="PF13561">
    <property type="entry name" value="adh_short_C2"/>
    <property type="match status" value="1"/>
</dbReference>
<dbReference type="PRINTS" id="PR00081">
    <property type="entry name" value="GDHRDH"/>
</dbReference>
<dbReference type="KEGG" id="sawl:NGM29_18820"/>
<geneLocation type="plasmid" evidence="2 3">
    <name>unnamed1</name>
</geneLocation>
<protein>
    <submittedName>
        <fullName evidence="2">SDR family oxidoreductase</fullName>
    </submittedName>
</protein>
<comment type="similarity">
    <text evidence="1">Belongs to the short-chain dehydrogenases/reductases (SDR) family.</text>
</comment>
<proteinExistence type="inferred from homology"/>
<dbReference type="GO" id="GO:0016616">
    <property type="term" value="F:oxidoreductase activity, acting on the CH-OH group of donors, NAD or NADP as acceptor"/>
    <property type="evidence" value="ECO:0007669"/>
    <property type="project" value="TreeGrafter"/>
</dbReference>
<evidence type="ECO:0000313" key="2">
    <source>
        <dbReference type="EMBL" id="UTF55745.1"/>
    </source>
</evidence>
<dbReference type="CDD" id="cd05233">
    <property type="entry name" value="SDR_c"/>
    <property type="match status" value="1"/>
</dbReference>
<accession>A0A9E7NEX2</accession>
<dbReference type="InterPro" id="IPR002347">
    <property type="entry name" value="SDR_fam"/>
</dbReference>
<dbReference type="Proteomes" id="UP001056855">
    <property type="component" value="Plasmid unnamed1"/>
</dbReference>
<gene>
    <name evidence="2" type="ORF">NGM29_18820</name>
</gene>
<evidence type="ECO:0000313" key="3">
    <source>
        <dbReference type="Proteomes" id="UP001056855"/>
    </source>
</evidence>
<dbReference type="PRINTS" id="PR00080">
    <property type="entry name" value="SDRFAMILY"/>
</dbReference>
<dbReference type="InterPro" id="IPR036291">
    <property type="entry name" value="NAD(P)-bd_dom_sf"/>
</dbReference>
<reference evidence="2" key="1">
    <citation type="submission" date="2022-06" db="EMBL/GenBank/DDBJ databases">
        <title>Diverse halophilic archaea isolated from saline environments.</title>
        <authorList>
            <person name="Cui H.-L."/>
        </authorList>
    </citation>
    <scope>NUCLEOTIDE SEQUENCE</scope>
    <source>
        <strain evidence="2">WLHS1</strain>
        <plasmid evidence="2">unnamed1</plasmid>
    </source>
</reference>
<dbReference type="SUPFAM" id="SSF51735">
    <property type="entry name" value="NAD(P)-binding Rossmann-fold domains"/>
    <property type="match status" value="1"/>
</dbReference>
<dbReference type="FunFam" id="3.40.50.720:FF:000084">
    <property type="entry name" value="Short-chain dehydrogenase reductase"/>
    <property type="match status" value="1"/>
</dbReference>
<dbReference type="PANTHER" id="PTHR42760">
    <property type="entry name" value="SHORT-CHAIN DEHYDROGENASES/REDUCTASES FAMILY MEMBER"/>
    <property type="match status" value="1"/>
</dbReference>
<organism evidence="2 3">
    <name type="scientific">Natronosalvus rutilus</name>
    <dbReference type="NCBI Taxonomy" id="2953753"/>
    <lineage>
        <taxon>Archaea</taxon>
        <taxon>Methanobacteriati</taxon>
        <taxon>Methanobacteriota</taxon>
        <taxon>Stenosarchaea group</taxon>
        <taxon>Halobacteria</taxon>
        <taxon>Halobacteriales</taxon>
        <taxon>Natrialbaceae</taxon>
        <taxon>Natronosalvus</taxon>
    </lineage>
</organism>
<dbReference type="NCBIfam" id="NF005559">
    <property type="entry name" value="PRK07231.1"/>
    <property type="match status" value="1"/>
</dbReference>
<dbReference type="EMBL" id="CP100356">
    <property type="protein sequence ID" value="UTF55745.1"/>
    <property type="molecule type" value="Genomic_DNA"/>
</dbReference>
<dbReference type="AlphaFoldDB" id="A0A9E7NEX2"/>
<keyword evidence="2" id="KW-0614">Plasmid</keyword>
<dbReference type="Gene3D" id="3.40.50.720">
    <property type="entry name" value="NAD(P)-binding Rossmann-like Domain"/>
    <property type="match status" value="1"/>
</dbReference>
<keyword evidence="3" id="KW-1185">Reference proteome</keyword>
<dbReference type="RefSeq" id="WP_254161085.1">
    <property type="nucleotide sequence ID" value="NZ_CP100356.1"/>
</dbReference>
<evidence type="ECO:0000256" key="1">
    <source>
        <dbReference type="ARBA" id="ARBA00006484"/>
    </source>
</evidence>
<dbReference type="GeneID" id="73292144"/>
<name>A0A9E7NEX2_9EURY</name>